<evidence type="ECO:0000313" key="7">
    <source>
        <dbReference type="Proteomes" id="UP001160148"/>
    </source>
</evidence>
<dbReference type="InterPro" id="IPR022776">
    <property type="entry name" value="TRM13/UPF0224_CHHC_Znf_dom"/>
</dbReference>
<evidence type="ECO:0000256" key="2">
    <source>
        <dbReference type="ARBA" id="ARBA00022771"/>
    </source>
</evidence>
<comment type="caution">
    <text evidence="6">The sequence shown here is derived from an EMBL/GenBank/DDBJ whole genome shotgun (WGS) entry which is preliminary data.</text>
</comment>
<evidence type="ECO:0000313" key="6">
    <source>
        <dbReference type="EMBL" id="CAI6369596.1"/>
    </source>
</evidence>
<dbReference type="EMBL" id="CARXXK010000005">
    <property type="protein sequence ID" value="CAI6369596.1"/>
    <property type="molecule type" value="Genomic_DNA"/>
</dbReference>
<gene>
    <name evidence="6" type="ORF">MEUPH1_LOCUS23820</name>
</gene>
<evidence type="ECO:0000256" key="3">
    <source>
        <dbReference type="ARBA" id="ARBA00022833"/>
    </source>
</evidence>
<keyword evidence="2" id="KW-0863">Zinc-finger</keyword>
<dbReference type="Pfam" id="PF05253">
    <property type="entry name" value="zf-U11-48K"/>
    <property type="match status" value="1"/>
</dbReference>
<accession>A0AAV0XQE8</accession>
<dbReference type="GO" id="GO:0008270">
    <property type="term" value="F:zinc ion binding"/>
    <property type="evidence" value="ECO:0007669"/>
    <property type="project" value="UniProtKB-KW"/>
</dbReference>
<protein>
    <recommendedName>
        <fullName evidence="5">CHHC U11-48K-type domain-containing protein</fullName>
    </recommendedName>
</protein>
<dbReference type="AlphaFoldDB" id="A0AAV0XQE8"/>
<feature type="domain" description="CHHC U11-48K-type" evidence="5">
    <location>
        <begin position="57"/>
        <end position="84"/>
    </location>
</feature>
<evidence type="ECO:0000259" key="5">
    <source>
        <dbReference type="PROSITE" id="PS51800"/>
    </source>
</evidence>
<reference evidence="6 7" key="1">
    <citation type="submission" date="2023-01" db="EMBL/GenBank/DDBJ databases">
        <authorList>
            <person name="Whitehead M."/>
        </authorList>
    </citation>
    <scope>NUCLEOTIDE SEQUENCE [LARGE SCALE GENOMIC DNA]</scope>
</reference>
<name>A0AAV0XQE8_9HEMI</name>
<feature type="domain" description="CHHC U11-48K-type" evidence="5">
    <location>
        <begin position="87"/>
        <end position="114"/>
    </location>
</feature>
<keyword evidence="1" id="KW-0479">Metal-binding</keyword>
<evidence type="ECO:0000256" key="4">
    <source>
        <dbReference type="SAM" id="MobiDB-lite"/>
    </source>
</evidence>
<feature type="compositionally biased region" description="Basic and acidic residues" evidence="4">
    <location>
        <begin position="193"/>
        <end position="205"/>
    </location>
</feature>
<proteinExistence type="predicted"/>
<organism evidence="6 7">
    <name type="scientific">Macrosiphum euphorbiae</name>
    <name type="common">potato aphid</name>
    <dbReference type="NCBI Taxonomy" id="13131"/>
    <lineage>
        <taxon>Eukaryota</taxon>
        <taxon>Metazoa</taxon>
        <taxon>Ecdysozoa</taxon>
        <taxon>Arthropoda</taxon>
        <taxon>Hexapoda</taxon>
        <taxon>Insecta</taxon>
        <taxon>Pterygota</taxon>
        <taxon>Neoptera</taxon>
        <taxon>Paraneoptera</taxon>
        <taxon>Hemiptera</taxon>
        <taxon>Sternorrhyncha</taxon>
        <taxon>Aphidomorpha</taxon>
        <taxon>Aphidoidea</taxon>
        <taxon>Aphididae</taxon>
        <taxon>Macrosiphini</taxon>
        <taxon>Macrosiphum</taxon>
    </lineage>
</organism>
<keyword evidence="7" id="KW-1185">Reference proteome</keyword>
<feature type="region of interest" description="Disordered" evidence="4">
    <location>
        <begin position="193"/>
        <end position="219"/>
    </location>
</feature>
<keyword evidence="3" id="KW-0862">Zinc</keyword>
<evidence type="ECO:0000256" key="1">
    <source>
        <dbReference type="ARBA" id="ARBA00022723"/>
    </source>
</evidence>
<dbReference type="PROSITE" id="PS51800">
    <property type="entry name" value="ZF_CHHC_U11_48K"/>
    <property type="match status" value="2"/>
</dbReference>
<dbReference type="Proteomes" id="UP001160148">
    <property type="component" value="Unassembled WGS sequence"/>
</dbReference>
<sequence>MLHLIRSVGENMCTELECQKHTDFIVSKIPIAIHAIIHHNYVTVIVDSRHLARDTHKIHCPYNAAHSMLKNTLTSHLNICPDKSPHFGQCFYNITHVMPKTDLKNHEENCPDRKSIDVAIYKAEDMTRPDFNVENIPTIKYEESWDCLEQAPEVLKTIKTKTTSMKATHNITRSERKQHRINLHENYINNVDGKDEKKQQKKKMDTTPLFFGKRPNTFK</sequence>